<keyword evidence="2" id="KW-0472">Membrane</keyword>
<evidence type="ECO:0000256" key="2">
    <source>
        <dbReference type="SAM" id="Phobius"/>
    </source>
</evidence>
<protein>
    <submittedName>
        <fullName evidence="3">Uncharacterized protein</fullName>
    </submittedName>
</protein>
<dbReference type="AlphaFoldDB" id="A0AAF0A1C8"/>
<gene>
    <name evidence="3" type="ORF">PXH66_02255</name>
</gene>
<accession>A0AAF0A1C8</accession>
<reference evidence="3" key="1">
    <citation type="submission" date="2023-03" db="EMBL/GenBank/DDBJ databases">
        <title>Lomoglobus Profundus gen. nov., sp. nov., a novel member of the phylum Verrucomicrobia, isolated from deep-marine sediment of South China Sea.</title>
        <authorList>
            <person name="Ahmad T."/>
            <person name="Ishaq S.E."/>
            <person name="Wang F."/>
        </authorList>
    </citation>
    <scope>NUCLEOTIDE SEQUENCE</scope>
    <source>
        <strain evidence="3">LMO-M01</strain>
    </source>
</reference>
<dbReference type="KEGG" id="slom:PXH66_02255"/>
<feature type="transmembrane region" description="Helical" evidence="2">
    <location>
        <begin position="21"/>
        <end position="40"/>
    </location>
</feature>
<evidence type="ECO:0000313" key="3">
    <source>
        <dbReference type="EMBL" id="WED65668.1"/>
    </source>
</evidence>
<keyword evidence="2" id="KW-0812">Transmembrane</keyword>
<dbReference type="EMBL" id="CP119075">
    <property type="protein sequence ID" value="WED65668.1"/>
    <property type="molecule type" value="Genomic_DNA"/>
</dbReference>
<name>A0AAF0A1C8_9BACT</name>
<dbReference type="RefSeq" id="WP_330930198.1">
    <property type="nucleotide sequence ID" value="NZ_CP119075.1"/>
</dbReference>
<keyword evidence="2" id="KW-1133">Transmembrane helix</keyword>
<evidence type="ECO:0000256" key="1">
    <source>
        <dbReference type="SAM" id="Coils"/>
    </source>
</evidence>
<keyword evidence="1" id="KW-0175">Coiled coil</keyword>
<proteinExistence type="predicted"/>
<organism evidence="3 4">
    <name type="scientific">Synoicihabitans lomoniglobus</name>
    <dbReference type="NCBI Taxonomy" id="2909285"/>
    <lineage>
        <taxon>Bacteria</taxon>
        <taxon>Pseudomonadati</taxon>
        <taxon>Verrucomicrobiota</taxon>
        <taxon>Opitutia</taxon>
        <taxon>Opitutales</taxon>
        <taxon>Opitutaceae</taxon>
        <taxon>Synoicihabitans</taxon>
    </lineage>
</organism>
<feature type="coiled-coil region" evidence="1">
    <location>
        <begin position="90"/>
        <end position="144"/>
    </location>
</feature>
<keyword evidence="4" id="KW-1185">Reference proteome</keyword>
<sequence>MSRRHKSRHRARTPAPGQPELGLVSIPLLCCLLGAALFVYEYGGSAPTLTKEFLALEEQVAASAFTAHDLDTREQSAAEKLRLLQNAARLARIQAELAQLAARHRDLQQEQLDLDRLEKLLAEIEAARLRIAELEVQRNKVIAERRSLFDNYTGPYVLVECVDNAIIVYPGAQRISLNDLPAHQAALLEQIDEFGYVAIAVRPGGWTRDSFDAAKQLIYAHLDAVRQSTGREIARTDFPIKAAEPIGPYLPRSS</sequence>
<dbReference type="Proteomes" id="UP001218638">
    <property type="component" value="Chromosome"/>
</dbReference>
<evidence type="ECO:0000313" key="4">
    <source>
        <dbReference type="Proteomes" id="UP001218638"/>
    </source>
</evidence>